<dbReference type="InterPro" id="IPR011335">
    <property type="entry name" value="Restrct_endonuc-II-like"/>
</dbReference>
<accession>A0A9X2K925</accession>
<dbReference type="EMBL" id="JAMZEB010000002">
    <property type="protein sequence ID" value="MCP2364179.1"/>
    <property type="molecule type" value="Genomic_DNA"/>
</dbReference>
<dbReference type="Gene3D" id="3.40.600.10">
    <property type="entry name" value="DNA mismatch repair MutH/Restriction endonuclease, type II"/>
    <property type="match status" value="1"/>
</dbReference>
<keyword evidence="6" id="KW-1185">Reference proteome</keyword>
<evidence type="ECO:0000256" key="2">
    <source>
        <dbReference type="ARBA" id="ARBA00022759"/>
    </source>
</evidence>
<dbReference type="GO" id="GO:0009036">
    <property type="term" value="F:type II site-specific deoxyribonuclease activity"/>
    <property type="evidence" value="ECO:0007669"/>
    <property type="project" value="InterPro"/>
</dbReference>
<dbReference type="InterPro" id="IPR037057">
    <property type="entry name" value="DNA_rep_MutH/T2_RE_sf"/>
</dbReference>
<dbReference type="Proteomes" id="UP001139648">
    <property type="component" value="Unassembled WGS sequence"/>
</dbReference>
<dbReference type="Gene3D" id="1.10.10.10">
    <property type="entry name" value="Winged helix-like DNA-binding domain superfamily/Winged helix DNA-binding domain"/>
    <property type="match status" value="1"/>
</dbReference>
<dbReference type="GO" id="GO:0003677">
    <property type="term" value="F:DNA binding"/>
    <property type="evidence" value="ECO:0007669"/>
    <property type="project" value="InterPro"/>
</dbReference>
<dbReference type="GO" id="GO:0009307">
    <property type="term" value="P:DNA restriction-modification system"/>
    <property type="evidence" value="ECO:0007669"/>
    <property type="project" value="InterPro"/>
</dbReference>
<keyword evidence="1" id="KW-0540">Nuclease</keyword>
<comment type="caution">
    <text evidence="5">The sequence shown here is derived from an EMBL/GenBank/DDBJ whole genome shotgun (WGS) entry which is preliminary data.</text>
</comment>
<evidence type="ECO:0000256" key="3">
    <source>
        <dbReference type="ARBA" id="ARBA00022801"/>
    </source>
</evidence>
<evidence type="ECO:0000256" key="1">
    <source>
        <dbReference type="ARBA" id="ARBA00022722"/>
    </source>
</evidence>
<feature type="domain" description="Type II restriction enzyme NaeI" evidence="4">
    <location>
        <begin position="2"/>
        <end position="85"/>
    </location>
</feature>
<dbReference type="SUPFAM" id="SSF52980">
    <property type="entry name" value="Restriction endonuclease-like"/>
    <property type="match status" value="1"/>
</dbReference>
<sequence length="85" mass="9687">MTPEILNTSSNQDGKKTASAIGRSRVRWLVHKGKLSENQLLRLPSTVLRPIFDPVLSKQERVNQLFRLVQGKIIHRRTVTTVAQQ</sequence>
<dbReference type="AlphaFoldDB" id="A0A9X2K925"/>
<dbReference type="InterPro" id="IPR015210">
    <property type="entry name" value="NaeI"/>
</dbReference>
<evidence type="ECO:0000259" key="4">
    <source>
        <dbReference type="Pfam" id="PF09126"/>
    </source>
</evidence>
<evidence type="ECO:0000313" key="5">
    <source>
        <dbReference type="EMBL" id="MCP2364179.1"/>
    </source>
</evidence>
<gene>
    <name evidence="5" type="ORF">HD597_011199</name>
</gene>
<dbReference type="InterPro" id="IPR036388">
    <property type="entry name" value="WH-like_DNA-bd_sf"/>
</dbReference>
<name>A0A9X2K925_9ACTN</name>
<keyword evidence="2" id="KW-0255">Endonuclease</keyword>
<proteinExistence type="predicted"/>
<keyword evidence="3" id="KW-0378">Hydrolase</keyword>
<evidence type="ECO:0000313" key="6">
    <source>
        <dbReference type="Proteomes" id="UP001139648"/>
    </source>
</evidence>
<reference evidence="5" key="1">
    <citation type="submission" date="2022-06" db="EMBL/GenBank/DDBJ databases">
        <title>Sequencing the genomes of 1000 actinobacteria strains.</title>
        <authorList>
            <person name="Klenk H.-P."/>
        </authorList>
    </citation>
    <scope>NUCLEOTIDE SEQUENCE</scope>
    <source>
        <strain evidence="5">DSM 46694</strain>
    </source>
</reference>
<protein>
    <recommendedName>
        <fullName evidence="4">Type II restriction enzyme NaeI domain-containing protein</fullName>
    </recommendedName>
</protein>
<organism evidence="5 6">
    <name type="scientific">Nonomuraea thailandensis</name>
    <dbReference type="NCBI Taxonomy" id="1188745"/>
    <lineage>
        <taxon>Bacteria</taxon>
        <taxon>Bacillati</taxon>
        <taxon>Actinomycetota</taxon>
        <taxon>Actinomycetes</taxon>
        <taxon>Streptosporangiales</taxon>
        <taxon>Streptosporangiaceae</taxon>
        <taxon>Nonomuraea</taxon>
    </lineage>
</organism>
<dbReference type="Pfam" id="PF09126">
    <property type="entry name" value="NaeI"/>
    <property type="match status" value="1"/>
</dbReference>